<dbReference type="AlphaFoldDB" id="A0A914S1P9"/>
<keyword evidence="1" id="KW-1185">Reference proteome</keyword>
<dbReference type="WBParaSite" id="PEQ_0001251301-mRNA-1">
    <property type="protein sequence ID" value="PEQ_0001251301-mRNA-1"/>
    <property type="gene ID" value="PEQ_0001251301"/>
</dbReference>
<sequence>MKLHRASCTVSTSEEIRLRIVAKNATSIWNALGGCYSTASKHENLLLINGTNDYN</sequence>
<dbReference type="Proteomes" id="UP000887564">
    <property type="component" value="Unplaced"/>
</dbReference>
<accession>A0A914S1P9</accession>
<organism evidence="1 2">
    <name type="scientific">Parascaris equorum</name>
    <name type="common">Equine roundworm</name>
    <dbReference type="NCBI Taxonomy" id="6256"/>
    <lineage>
        <taxon>Eukaryota</taxon>
        <taxon>Metazoa</taxon>
        <taxon>Ecdysozoa</taxon>
        <taxon>Nematoda</taxon>
        <taxon>Chromadorea</taxon>
        <taxon>Rhabditida</taxon>
        <taxon>Spirurina</taxon>
        <taxon>Ascaridomorpha</taxon>
        <taxon>Ascaridoidea</taxon>
        <taxon>Ascarididae</taxon>
        <taxon>Parascaris</taxon>
    </lineage>
</organism>
<reference evidence="2" key="1">
    <citation type="submission" date="2022-11" db="UniProtKB">
        <authorList>
            <consortium name="WormBaseParasite"/>
        </authorList>
    </citation>
    <scope>IDENTIFICATION</scope>
</reference>
<evidence type="ECO:0000313" key="2">
    <source>
        <dbReference type="WBParaSite" id="PEQ_0001251301-mRNA-1"/>
    </source>
</evidence>
<name>A0A914S1P9_PAREQ</name>
<evidence type="ECO:0000313" key="1">
    <source>
        <dbReference type="Proteomes" id="UP000887564"/>
    </source>
</evidence>
<proteinExistence type="predicted"/>
<protein>
    <submittedName>
        <fullName evidence="2">Uncharacterized protein</fullName>
    </submittedName>
</protein>
<dbReference type="PROSITE" id="PS51257">
    <property type="entry name" value="PROKAR_LIPOPROTEIN"/>
    <property type="match status" value="1"/>
</dbReference>